<dbReference type="Proteomes" id="UP000249467">
    <property type="component" value="Unassembled WGS sequence"/>
</dbReference>
<gene>
    <name evidence="2" type="ORF">DCF19_09600</name>
</gene>
<evidence type="ECO:0000256" key="1">
    <source>
        <dbReference type="SAM" id="Coils"/>
    </source>
</evidence>
<name>A0A2W4YE85_9CYAN</name>
<evidence type="ECO:0000313" key="2">
    <source>
        <dbReference type="EMBL" id="PZO41448.1"/>
    </source>
</evidence>
<reference evidence="2 3" key="1">
    <citation type="submission" date="2018-04" db="EMBL/GenBank/DDBJ databases">
        <authorList>
            <person name="Go L.Y."/>
            <person name="Mitchell J.A."/>
        </authorList>
    </citation>
    <scope>NUCLEOTIDE SEQUENCE [LARGE SCALE GENOMIC DNA]</scope>
    <source>
        <strain evidence="2">ULC066bin1</strain>
    </source>
</reference>
<dbReference type="AlphaFoldDB" id="A0A2W4YE85"/>
<accession>A0A2W4YE85</accession>
<keyword evidence="1" id="KW-0175">Coiled coil</keyword>
<evidence type="ECO:0000313" key="3">
    <source>
        <dbReference type="Proteomes" id="UP000249467"/>
    </source>
</evidence>
<proteinExistence type="predicted"/>
<sequence length="469" mass="52717">MQEDHTNKYVSNPNDLATLVKNYKGFNVFFVEERYYALTSDYGELVLRKVAVNQCSLSASALLQMEDEIEEAISFSNSRGNFDNRFRQKVKGALMKAESVHDNQLGDSNISPALPSGKVMYVKELDSYFFVTPDELPMQNLSDLDSTIVNAYYASSQPELISTFGNYNLVSFDTKMFAVKQGVPIDDIDWRSGAIDNKVGVRCFSNTKDAIAYIKIQLKIEGAGTADTNEESSSAAPVVLLTDDTLAINYVFYAGLYYAVPYSLGHSNLEKIISEIPQGVIFSDSLDALKSFAEQQRINEPNYDRLIASGGSDVPIFLRAESEYNIVFFGGYYFAIPQSLGPIDLLEIDFMNVPEIVRDVSLYVIEDYIAEKTSQPKKTKDSTPQTPVGTSQMQHIRDVVVRQQDELKNITHTNEQQQVQLQKLLTELNNATAKITAMESSKFWKLRGLWFRVKNVLKKIKAVVKPSKQ</sequence>
<reference evidence="2 3" key="2">
    <citation type="submission" date="2018-06" db="EMBL/GenBank/DDBJ databases">
        <title>Metagenomic assembly of (sub)arctic Cyanobacteria and their associated microbiome from non-axenic cultures.</title>
        <authorList>
            <person name="Baurain D."/>
        </authorList>
    </citation>
    <scope>NUCLEOTIDE SEQUENCE [LARGE SCALE GENOMIC DNA]</scope>
    <source>
        <strain evidence="2">ULC066bin1</strain>
    </source>
</reference>
<comment type="caution">
    <text evidence="2">The sequence shown here is derived from an EMBL/GenBank/DDBJ whole genome shotgun (WGS) entry which is preliminary data.</text>
</comment>
<organism evidence="2 3">
    <name type="scientific">Pseudanabaena frigida</name>
    <dbReference type="NCBI Taxonomy" id="945775"/>
    <lineage>
        <taxon>Bacteria</taxon>
        <taxon>Bacillati</taxon>
        <taxon>Cyanobacteriota</taxon>
        <taxon>Cyanophyceae</taxon>
        <taxon>Pseudanabaenales</taxon>
        <taxon>Pseudanabaenaceae</taxon>
        <taxon>Pseudanabaena</taxon>
    </lineage>
</organism>
<protein>
    <submittedName>
        <fullName evidence="2">Uncharacterized protein</fullName>
    </submittedName>
</protein>
<dbReference type="EMBL" id="QBML01000011">
    <property type="protein sequence ID" value="PZO41448.1"/>
    <property type="molecule type" value="Genomic_DNA"/>
</dbReference>
<feature type="coiled-coil region" evidence="1">
    <location>
        <begin position="407"/>
        <end position="441"/>
    </location>
</feature>